<feature type="compositionally biased region" description="Polar residues" evidence="1">
    <location>
        <begin position="339"/>
        <end position="348"/>
    </location>
</feature>
<name>A0AAD8TI09_LOLMU</name>
<proteinExistence type="predicted"/>
<feature type="compositionally biased region" description="Basic and acidic residues" evidence="1">
    <location>
        <begin position="446"/>
        <end position="474"/>
    </location>
</feature>
<evidence type="ECO:0000313" key="2">
    <source>
        <dbReference type="EMBL" id="KAK1682213.1"/>
    </source>
</evidence>
<protein>
    <submittedName>
        <fullName evidence="2">Uncharacterized protein</fullName>
    </submittedName>
</protein>
<organism evidence="2 3">
    <name type="scientific">Lolium multiflorum</name>
    <name type="common">Italian ryegrass</name>
    <name type="synonym">Lolium perenne subsp. multiflorum</name>
    <dbReference type="NCBI Taxonomy" id="4521"/>
    <lineage>
        <taxon>Eukaryota</taxon>
        <taxon>Viridiplantae</taxon>
        <taxon>Streptophyta</taxon>
        <taxon>Embryophyta</taxon>
        <taxon>Tracheophyta</taxon>
        <taxon>Spermatophyta</taxon>
        <taxon>Magnoliopsida</taxon>
        <taxon>Liliopsida</taxon>
        <taxon>Poales</taxon>
        <taxon>Poaceae</taxon>
        <taxon>BOP clade</taxon>
        <taxon>Pooideae</taxon>
        <taxon>Poodae</taxon>
        <taxon>Poeae</taxon>
        <taxon>Poeae Chloroplast Group 2 (Poeae type)</taxon>
        <taxon>Loliodinae</taxon>
        <taxon>Loliinae</taxon>
        <taxon>Lolium</taxon>
    </lineage>
</organism>
<feature type="compositionally biased region" description="Basic and acidic residues" evidence="1">
    <location>
        <begin position="297"/>
        <end position="307"/>
    </location>
</feature>
<feature type="region of interest" description="Disordered" evidence="1">
    <location>
        <begin position="271"/>
        <end position="379"/>
    </location>
</feature>
<sequence length="663" mass="73767">MEEKAVKNWVEKIGESVVWGPEQELSLLRFDDWKGEYVRIEDGDDLVTEIDRRDGWTSKHATFYAEIVDRKSDSKVGYVASKLAAQIVDDEWASQRQIMPIVTEVSVISESDAAAQEVCHGAANVVTVDWNAVELEERTDLVIAPMSGIEMARMYGIPVDDKDKEKDKDESEMPANANRTGAGSMHEDVDPELMQDAADEVDDAHADELVYLYDKENPVIEVGKLFPNMDEFRMCFKTYAVKAEFDAKTLWTDRSKFYARVSKICGIDEKEGASEATGSAQSPPPAVSPKNKRKRKDSGTSKPEDAVPSRQKAAYDPYPETLISSDDEEEVPAPDVAARTSTSHTLVASETPVEGEETSPPQQNVGTATPPSSPLVPSPKRARIETIPEPTLQLSSSSNPLLDDPTIKELLRIGAQFIGYREYASKAEEKLAEVNERANTLAQKLEQSEEARKKAESDAVQARREADKAKADAAGVEDLRKRLHDAETSLSEHITTQSAREEAILKSLRTQNRRFVNKTSEFELEDPDNDPLLDAVSFLEFHGTEARDGIDEARTRLSRLFPYFFPKKEEPATFLALAKCFNPPEDLGLKMRHENMKVAVESTVALVADSQQTIDWAKVGNTEQIEQAKWRSLIKAAKLNTKKILSYLGIKPSSTPSSSRPEV</sequence>
<accession>A0AAD8TI09</accession>
<keyword evidence="3" id="KW-1185">Reference proteome</keyword>
<feature type="compositionally biased region" description="Basic and acidic residues" evidence="1">
    <location>
        <begin position="159"/>
        <end position="171"/>
    </location>
</feature>
<gene>
    <name evidence="2" type="ORF">QYE76_043061</name>
</gene>
<evidence type="ECO:0000313" key="3">
    <source>
        <dbReference type="Proteomes" id="UP001231189"/>
    </source>
</evidence>
<dbReference type="AlphaFoldDB" id="A0AAD8TI09"/>
<feature type="compositionally biased region" description="Polar residues" evidence="1">
    <location>
        <begin position="359"/>
        <end position="370"/>
    </location>
</feature>
<feature type="region of interest" description="Disordered" evidence="1">
    <location>
        <begin position="445"/>
        <end position="474"/>
    </location>
</feature>
<feature type="region of interest" description="Disordered" evidence="1">
    <location>
        <begin position="159"/>
        <end position="187"/>
    </location>
</feature>
<comment type="caution">
    <text evidence="2">The sequence shown here is derived from an EMBL/GenBank/DDBJ whole genome shotgun (WGS) entry which is preliminary data.</text>
</comment>
<reference evidence="2" key="1">
    <citation type="submission" date="2023-07" db="EMBL/GenBank/DDBJ databases">
        <title>A chromosome-level genome assembly of Lolium multiflorum.</title>
        <authorList>
            <person name="Chen Y."/>
            <person name="Copetti D."/>
            <person name="Kolliker R."/>
            <person name="Studer B."/>
        </authorList>
    </citation>
    <scope>NUCLEOTIDE SEQUENCE</scope>
    <source>
        <strain evidence="2">02402/16</strain>
        <tissue evidence="2">Leaf</tissue>
    </source>
</reference>
<evidence type="ECO:0000256" key="1">
    <source>
        <dbReference type="SAM" id="MobiDB-lite"/>
    </source>
</evidence>
<dbReference type="EMBL" id="JAUUTY010000002">
    <property type="protein sequence ID" value="KAK1682213.1"/>
    <property type="molecule type" value="Genomic_DNA"/>
</dbReference>
<dbReference type="Proteomes" id="UP001231189">
    <property type="component" value="Unassembled WGS sequence"/>
</dbReference>